<evidence type="ECO:0000313" key="2">
    <source>
        <dbReference type="Proteomes" id="UP001302602"/>
    </source>
</evidence>
<dbReference type="AlphaFoldDB" id="A0AAN6TPL9"/>
<dbReference type="Proteomes" id="UP001302602">
    <property type="component" value="Unassembled WGS sequence"/>
</dbReference>
<dbReference type="EMBL" id="MU853274">
    <property type="protein sequence ID" value="KAK4118279.1"/>
    <property type="molecule type" value="Genomic_DNA"/>
</dbReference>
<name>A0AAN6TPL9_9PEZI</name>
<gene>
    <name evidence="1" type="ORF">N657DRAFT_403603</name>
</gene>
<comment type="caution">
    <text evidence="1">The sequence shown here is derived from an EMBL/GenBank/DDBJ whole genome shotgun (WGS) entry which is preliminary data.</text>
</comment>
<proteinExistence type="predicted"/>
<organism evidence="1 2">
    <name type="scientific">Parathielavia appendiculata</name>
    <dbReference type="NCBI Taxonomy" id="2587402"/>
    <lineage>
        <taxon>Eukaryota</taxon>
        <taxon>Fungi</taxon>
        <taxon>Dikarya</taxon>
        <taxon>Ascomycota</taxon>
        <taxon>Pezizomycotina</taxon>
        <taxon>Sordariomycetes</taxon>
        <taxon>Sordariomycetidae</taxon>
        <taxon>Sordariales</taxon>
        <taxon>Chaetomiaceae</taxon>
        <taxon>Parathielavia</taxon>
    </lineage>
</organism>
<evidence type="ECO:0000313" key="1">
    <source>
        <dbReference type="EMBL" id="KAK4118279.1"/>
    </source>
</evidence>
<keyword evidence="2" id="KW-1185">Reference proteome</keyword>
<dbReference type="RefSeq" id="XP_062642052.1">
    <property type="nucleotide sequence ID" value="XM_062787201.1"/>
</dbReference>
<protein>
    <submittedName>
        <fullName evidence="1">Uncharacterized protein</fullName>
    </submittedName>
</protein>
<accession>A0AAN6TPL9</accession>
<sequence length="166" mass="18315">MVGSMNSHLDSLLVRIQDSAPSNAAMLDGSSQRGPFLRSIDQIRRASDRFTDSIPRAGDGALANGSTLSRLSDLPAGCLRLLRRPSALRRKSTNLPARRAQPEWNRPPFITPISWAESMERQWPAFLRPPQPPAGRHVIVLALQSGESYKFTHRRASTVLLSLGAH</sequence>
<reference evidence="1" key="1">
    <citation type="journal article" date="2023" name="Mol. Phylogenet. Evol.">
        <title>Genome-scale phylogeny and comparative genomics of the fungal order Sordariales.</title>
        <authorList>
            <person name="Hensen N."/>
            <person name="Bonometti L."/>
            <person name="Westerberg I."/>
            <person name="Brannstrom I.O."/>
            <person name="Guillou S."/>
            <person name="Cros-Aarteil S."/>
            <person name="Calhoun S."/>
            <person name="Haridas S."/>
            <person name="Kuo A."/>
            <person name="Mondo S."/>
            <person name="Pangilinan J."/>
            <person name="Riley R."/>
            <person name="LaButti K."/>
            <person name="Andreopoulos B."/>
            <person name="Lipzen A."/>
            <person name="Chen C."/>
            <person name="Yan M."/>
            <person name="Daum C."/>
            <person name="Ng V."/>
            <person name="Clum A."/>
            <person name="Steindorff A."/>
            <person name="Ohm R.A."/>
            <person name="Martin F."/>
            <person name="Silar P."/>
            <person name="Natvig D.O."/>
            <person name="Lalanne C."/>
            <person name="Gautier V."/>
            <person name="Ament-Velasquez S.L."/>
            <person name="Kruys A."/>
            <person name="Hutchinson M.I."/>
            <person name="Powell A.J."/>
            <person name="Barry K."/>
            <person name="Miller A.N."/>
            <person name="Grigoriev I.V."/>
            <person name="Debuchy R."/>
            <person name="Gladieux P."/>
            <person name="Hiltunen Thoren M."/>
            <person name="Johannesson H."/>
        </authorList>
    </citation>
    <scope>NUCLEOTIDE SEQUENCE</scope>
    <source>
        <strain evidence="1">CBS 731.68</strain>
    </source>
</reference>
<dbReference type="GeneID" id="87823971"/>
<reference evidence="1" key="2">
    <citation type="submission" date="2023-05" db="EMBL/GenBank/DDBJ databases">
        <authorList>
            <consortium name="Lawrence Berkeley National Laboratory"/>
            <person name="Steindorff A."/>
            <person name="Hensen N."/>
            <person name="Bonometti L."/>
            <person name="Westerberg I."/>
            <person name="Brannstrom I.O."/>
            <person name="Guillou S."/>
            <person name="Cros-Aarteil S."/>
            <person name="Calhoun S."/>
            <person name="Haridas S."/>
            <person name="Kuo A."/>
            <person name="Mondo S."/>
            <person name="Pangilinan J."/>
            <person name="Riley R."/>
            <person name="Labutti K."/>
            <person name="Andreopoulos B."/>
            <person name="Lipzen A."/>
            <person name="Chen C."/>
            <person name="Yanf M."/>
            <person name="Daum C."/>
            <person name="Ng V."/>
            <person name="Clum A."/>
            <person name="Ohm R."/>
            <person name="Martin F."/>
            <person name="Silar P."/>
            <person name="Natvig D."/>
            <person name="Lalanne C."/>
            <person name="Gautier V."/>
            <person name="Ament-Velasquez S.L."/>
            <person name="Kruys A."/>
            <person name="Hutchinson M.I."/>
            <person name="Powell A.J."/>
            <person name="Barry K."/>
            <person name="Miller A.N."/>
            <person name="Grigoriev I.V."/>
            <person name="Debuchy R."/>
            <person name="Gladieux P."/>
            <person name="Thoren M.H."/>
            <person name="Johannesson H."/>
        </authorList>
    </citation>
    <scope>NUCLEOTIDE SEQUENCE</scope>
    <source>
        <strain evidence="1">CBS 731.68</strain>
    </source>
</reference>